<reference evidence="8 9" key="1">
    <citation type="submission" date="2018-02" db="EMBL/GenBank/DDBJ databases">
        <title>Genome sequence of the basidiomycete white-rot fungus Phlebia centrifuga.</title>
        <authorList>
            <person name="Granchi Z."/>
            <person name="Peng M."/>
            <person name="de Vries R.P."/>
            <person name="Hilden K."/>
            <person name="Makela M.R."/>
            <person name="Grigoriev I."/>
            <person name="Riley R."/>
        </authorList>
    </citation>
    <scope>NUCLEOTIDE SEQUENCE [LARGE SCALE GENOMIC DNA]</scope>
    <source>
        <strain evidence="8 9">FBCC195</strain>
    </source>
</reference>
<comment type="similarity">
    <text evidence="2">Belongs to the TAF12 family.</text>
</comment>
<evidence type="ECO:0000256" key="5">
    <source>
        <dbReference type="ARBA" id="ARBA00023242"/>
    </source>
</evidence>
<evidence type="ECO:0000313" key="9">
    <source>
        <dbReference type="Proteomes" id="UP000186601"/>
    </source>
</evidence>
<dbReference type="GO" id="GO:0000124">
    <property type="term" value="C:SAGA complex"/>
    <property type="evidence" value="ECO:0007669"/>
    <property type="project" value="InterPro"/>
</dbReference>
<keyword evidence="5" id="KW-0539">Nucleus</keyword>
<feature type="compositionally biased region" description="Polar residues" evidence="6">
    <location>
        <begin position="119"/>
        <end position="133"/>
    </location>
</feature>
<keyword evidence="3" id="KW-0805">Transcription regulation</keyword>
<evidence type="ECO:0000256" key="2">
    <source>
        <dbReference type="ARBA" id="ARBA00007530"/>
    </source>
</evidence>
<dbReference type="GO" id="GO:0003677">
    <property type="term" value="F:DNA binding"/>
    <property type="evidence" value="ECO:0007669"/>
    <property type="project" value="TreeGrafter"/>
</dbReference>
<evidence type="ECO:0000256" key="4">
    <source>
        <dbReference type="ARBA" id="ARBA00023163"/>
    </source>
</evidence>
<proteinExistence type="inferred from homology"/>
<comment type="caution">
    <text evidence="8">The sequence shown here is derived from an EMBL/GenBank/DDBJ whole genome shotgun (WGS) entry which is preliminary data.</text>
</comment>
<organism evidence="8 9">
    <name type="scientific">Hermanssonia centrifuga</name>
    <dbReference type="NCBI Taxonomy" id="98765"/>
    <lineage>
        <taxon>Eukaryota</taxon>
        <taxon>Fungi</taxon>
        <taxon>Dikarya</taxon>
        <taxon>Basidiomycota</taxon>
        <taxon>Agaricomycotina</taxon>
        <taxon>Agaricomycetes</taxon>
        <taxon>Polyporales</taxon>
        <taxon>Meruliaceae</taxon>
        <taxon>Hermanssonia</taxon>
    </lineage>
</organism>
<dbReference type="Gene3D" id="1.10.20.10">
    <property type="entry name" value="Histone, subunit A"/>
    <property type="match status" value="1"/>
</dbReference>
<comment type="subcellular location">
    <subcellularLocation>
        <location evidence="1">Nucleus</location>
    </subcellularLocation>
</comment>
<evidence type="ECO:0000256" key="3">
    <source>
        <dbReference type="ARBA" id="ARBA00023015"/>
    </source>
</evidence>
<feature type="domain" description="Transcription initiation factor TFIID subunit 12" evidence="7">
    <location>
        <begin position="180"/>
        <end position="240"/>
    </location>
</feature>
<dbReference type="GO" id="GO:0051123">
    <property type="term" value="P:RNA polymerase II preinitiation complex assembly"/>
    <property type="evidence" value="ECO:0007669"/>
    <property type="project" value="TreeGrafter"/>
</dbReference>
<dbReference type="Pfam" id="PF03847">
    <property type="entry name" value="TFIID_20kDa"/>
    <property type="match status" value="1"/>
</dbReference>
<dbReference type="GO" id="GO:0017025">
    <property type="term" value="F:TBP-class protein binding"/>
    <property type="evidence" value="ECO:0007669"/>
    <property type="project" value="TreeGrafter"/>
</dbReference>
<dbReference type="EMBL" id="MLYV02000726">
    <property type="protein sequence ID" value="PSR78749.1"/>
    <property type="molecule type" value="Genomic_DNA"/>
</dbReference>
<gene>
    <name evidence="8" type="ORF">PHLCEN_2v7284</name>
</gene>
<keyword evidence="4" id="KW-0804">Transcription</keyword>
<name>A0A2R6NWZ2_9APHY</name>
<dbReference type="InterPro" id="IPR037794">
    <property type="entry name" value="TAF12"/>
</dbReference>
<dbReference type="InterPro" id="IPR003228">
    <property type="entry name" value="TFIID_TAF12_dom"/>
</dbReference>
<evidence type="ECO:0000259" key="7">
    <source>
        <dbReference type="Pfam" id="PF03847"/>
    </source>
</evidence>
<feature type="region of interest" description="Disordered" evidence="6">
    <location>
        <begin position="119"/>
        <end position="141"/>
    </location>
</feature>
<dbReference type="AlphaFoldDB" id="A0A2R6NWZ2"/>
<dbReference type="OrthoDB" id="2193432at2759"/>
<evidence type="ECO:0000313" key="8">
    <source>
        <dbReference type="EMBL" id="PSR78749.1"/>
    </source>
</evidence>
<dbReference type="STRING" id="98765.A0A2R6NWZ2"/>
<dbReference type="CDD" id="cd07981">
    <property type="entry name" value="HFD_TAF12"/>
    <property type="match status" value="1"/>
</dbReference>
<protein>
    <recommendedName>
        <fullName evidence="7">Transcription initiation factor TFIID subunit 12 domain-containing protein</fullName>
    </recommendedName>
</protein>
<dbReference type="GO" id="GO:0005669">
    <property type="term" value="C:transcription factor TFIID complex"/>
    <property type="evidence" value="ECO:0007669"/>
    <property type="project" value="InterPro"/>
</dbReference>
<dbReference type="GO" id="GO:0046982">
    <property type="term" value="F:protein heterodimerization activity"/>
    <property type="evidence" value="ECO:0007669"/>
    <property type="project" value="InterPro"/>
</dbReference>
<dbReference type="Proteomes" id="UP000186601">
    <property type="component" value="Unassembled WGS sequence"/>
</dbReference>
<evidence type="ECO:0000256" key="6">
    <source>
        <dbReference type="SAM" id="MobiDB-lite"/>
    </source>
</evidence>
<evidence type="ECO:0000256" key="1">
    <source>
        <dbReference type="ARBA" id="ARBA00004123"/>
    </source>
</evidence>
<dbReference type="InterPro" id="IPR009072">
    <property type="entry name" value="Histone-fold"/>
</dbReference>
<dbReference type="SUPFAM" id="SSF47113">
    <property type="entry name" value="Histone-fold"/>
    <property type="match status" value="1"/>
</dbReference>
<dbReference type="PANTHER" id="PTHR12264">
    <property type="entry name" value="TRANSCRIPTION INITIATION FACTOR TFIID SUBUNIT 12"/>
    <property type="match status" value="1"/>
</dbReference>
<accession>A0A2R6NWZ2</accession>
<keyword evidence="9" id="KW-1185">Reference proteome</keyword>
<sequence length="411" mass="45273">MAQPASTQPPAANGAATNIITALGAAFKSQTGDPLPGEKIAQLLLQNMSQLGELCKQGKLNQQQIMQLKEYADRHKGSAIQAPTANTSAFKTTNPSPFLSQTPTNESAYPISQTPPAVTTGPLQWQQGQQGRPTLTGGVPSGRISGTPAQIARSTDDTNALALDETRTRRKNSPGDQSMRRSIQDLVSSIDPNVKIEPDVEDLLLDIADEFIDSVTNFGCRLAKHRGGDTLEVRDLQLHLGPWSPFKTSRKFYPLTKLRWVWSDAMARLIKHQGLSIPAIDVDFVDFKAFSSSQLEARVVHASKFHDNWYSQHPKARRVVRFTADPPEVFQSSETQESCSVKQVLFLTGRNGEFLVTLAGGMITCWEVPLDGSRAYRVADWTANKDIQQVVANQDPEHCVDLAFWAYESRS</sequence>
<dbReference type="PANTHER" id="PTHR12264:SF21">
    <property type="entry name" value="TRANSCRIPTION INITIATION FACTOR TFIID SUBUNIT 12"/>
    <property type="match status" value="1"/>
</dbReference>